<accession>A0ABR7YDD1</accession>
<keyword evidence="3" id="KW-1185">Reference proteome</keyword>
<dbReference type="RefSeq" id="WP_165291412.1">
    <property type="nucleotide sequence ID" value="NZ_JACOIJ010000009.1"/>
</dbReference>
<dbReference type="EMBL" id="JACOIJ010000009">
    <property type="protein sequence ID" value="MBD1429307.1"/>
    <property type="molecule type" value="Genomic_DNA"/>
</dbReference>
<sequence>MNKLTFLLICFLLPIISFAQKNKKVNYSFARTNDLTIDANVEDWGGNLNAVADDFWSFGITEQNNELIVAIVVKDLQLQREAFRGGLFVDISYDEKKKDGARLNFPYWDRERKRAIANDEEMDQKKFEQELLNNVNGYYLTGFGRVRDGVLALDNDYGIQAKVQVDSNKCLVYEAKIPLDLVGVKSNQIAVHLGINTQFAMLKKAAENARKRNNNMYSPYGYGMMGRPMMQNTLKNPYKGDTEIWVIDTIK</sequence>
<name>A0ABR7YDD1_9SPHI</name>
<evidence type="ECO:0000313" key="3">
    <source>
        <dbReference type="Proteomes" id="UP000651271"/>
    </source>
</evidence>
<evidence type="ECO:0000256" key="1">
    <source>
        <dbReference type="SAM" id="SignalP"/>
    </source>
</evidence>
<comment type="caution">
    <text evidence="2">The sequence shown here is derived from an EMBL/GenBank/DDBJ whole genome shotgun (WGS) entry which is preliminary data.</text>
</comment>
<reference evidence="2 3" key="1">
    <citation type="submission" date="2020-08" db="EMBL/GenBank/DDBJ databases">
        <title>Sphingobacterium sp. DN04309 isolated from aquaculture water.</title>
        <authorList>
            <person name="Zhang M."/>
        </authorList>
    </citation>
    <scope>NUCLEOTIDE SEQUENCE [LARGE SCALE GENOMIC DNA]</scope>
    <source>
        <strain evidence="2 3">DN04309</strain>
    </source>
</reference>
<dbReference type="Proteomes" id="UP000651271">
    <property type="component" value="Unassembled WGS sequence"/>
</dbReference>
<keyword evidence="1" id="KW-0732">Signal</keyword>
<feature type="signal peptide" evidence="1">
    <location>
        <begin position="1"/>
        <end position="19"/>
    </location>
</feature>
<evidence type="ECO:0000313" key="2">
    <source>
        <dbReference type="EMBL" id="MBD1429307.1"/>
    </source>
</evidence>
<organism evidence="2 3">
    <name type="scientific">Sphingobacterium litopenaei</name>
    <dbReference type="NCBI Taxonomy" id="2763500"/>
    <lineage>
        <taxon>Bacteria</taxon>
        <taxon>Pseudomonadati</taxon>
        <taxon>Bacteroidota</taxon>
        <taxon>Sphingobacteriia</taxon>
        <taxon>Sphingobacteriales</taxon>
        <taxon>Sphingobacteriaceae</taxon>
        <taxon>Sphingobacterium</taxon>
    </lineage>
</organism>
<protein>
    <submittedName>
        <fullName evidence="2">Uncharacterized protein</fullName>
    </submittedName>
</protein>
<gene>
    <name evidence="2" type="ORF">H8B04_06960</name>
</gene>
<proteinExistence type="predicted"/>
<feature type="chain" id="PRO_5046068942" evidence="1">
    <location>
        <begin position="20"/>
        <end position="251"/>
    </location>
</feature>